<comment type="caution">
    <text evidence="1">The sequence shown here is derived from an EMBL/GenBank/DDBJ whole genome shotgun (WGS) entry which is preliminary data.</text>
</comment>
<reference evidence="1" key="1">
    <citation type="submission" date="2020-06" db="EMBL/GenBank/DDBJ databases">
        <authorList>
            <person name="Dong N."/>
        </authorList>
    </citation>
    <scope>NUCLEOTIDE SEQUENCE</scope>
    <source>
        <strain evidence="1">R1692</strain>
    </source>
</reference>
<evidence type="ECO:0000313" key="1">
    <source>
        <dbReference type="EMBL" id="MDM1046862.1"/>
    </source>
</evidence>
<dbReference type="RefSeq" id="WP_286650202.1">
    <property type="nucleotide sequence ID" value="NZ_JACAGK010000002.1"/>
</dbReference>
<gene>
    <name evidence="1" type="ORF">HX018_01165</name>
</gene>
<evidence type="ECO:0000313" key="2">
    <source>
        <dbReference type="Proteomes" id="UP001170954"/>
    </source>
</evidence>
<dbReference type="Proteomes" id="UP001170954">
    <property type="component" value="Unassembled WGS sequence"/>
</dbReference>
<organism evidence="1 2">
    <name type="scientific">Sphingobacterium hotanense</name>
    <dbReference type="NCBI Taxonomy" id="649196"/>
    <lineage>
        <taxon>Bacteria</taxon>
        <taxon>Pseudomonadati</taxon>
        <taxon>Bacteroidota</taxon>
        <taxon>Sphingobacteriia</taxon>
        <taxon>Sphingobacteriales</taxon>
        <taxon>Sphingobacteriaceae</taxon>
        <taxon>Sphingobacterium</taxon>
    </lineage>
</organism>
<proteinExistence type="predicted"/>
<sequence>MKKPLTYGQELLQNGRGIDASILFKNFISQLFTIRNILYIFADLKINFTQIKNTKQVNAYYSTIS</sequence>
<protein>
    <submittedName>
        <fullName evidence="1">Uncharacterized protein</fullName>
    </submittedName>
</protein>
<reference evidence="1" key="2">
    <citation type="journal article" date="2022" name="Sci. Total Environ.">
        <title>Prevalence, transmission, and molecular epidemiology of tet(X)-positive bacteria among humans, animals, and environmental niches in China: An epidemiological, and genomic-based study.</title>
        <authorList>
            <person name="Dong N."/>
            <person name="Zeng Y."/>
            <person name="Cai C."/>
            <person name="Sun C."/>
            <person name="Lu J."/>
            <person name="Liu C."/>
            <person name="Zhou H."/>
            <person name="Sun Q."/>
            <person name="Shu L."/>
            <person name="Wang H."/>
            <person name="Wang Y."/>
            <person name="Wang S."/>
            <person name="Wu C."/>
            <person name="Chan E.W."/>
            <person name="Chen G."/>
            <person name="Shen Z."/>
            <person name="Chen S."/>
            <person name="Zhang R."/>
        </authorList>
    </citation>
    <scope>NUCLEOTIDE SEQUENCE</scope>
    <source>
        <strain evidence="1">R1692</strain>
    </source>
</reference>
<name>A0ABT7NI43_9SPHI</name>
<keyword evidence="2" id="KW-1185">Reference proteome</keyword>
<dbReference type="EMBL" id="JACAGK010000002">
    <property type="protein sequence ID" value="MDM1046862.1"/>
    <property type="molecule type" value="Genomic_DNA"/>
</dbReference>
<accession>A0ABT7NI43</accession>